<feature type="transmembrane region" description="Helical" evidence="1">
    <location>
        <begin position="213"/>
        <end position="230"/>
    </location>
</feature>
<protein>
    <recommendedName>
        <fullName evidence="6">DUF2029 domain-containing protein</fullName>
    </recommendedName>
</protein>
<evidence type="ECO:0008006" key="6">
    <source>
        <dbReference type="Google" id="ProtNLM"/>
    </source>
</evidence>
<evidence type="ECO:0000313" key="2">
    <source>
        <dbReference type="EMBL" id="MDP9907691.1"/>
    </source>
</evidence>
<dbReference type="Proteomes" id="UP001242995">
    <property type="component" value="Unassembled WGS sequence"/>
</dbReference>
<feature type="transmembrane region" description="Helical" evidence="1">
    <location>
        <begin position="21"/>
        <end position="39"/>
    </location>
</feature>
<dbReference type="EMBL" id="JAUSTF010000019">
    <property type="protein sequence ID" value="MDQ0183059.1"/>
    <property type="molecule type" value="Genomic_DNA"/>
</dbReference>
<feature type="transmembrane region" description="Helical" evidence="1">
    <location>
        <begin position="177"/>
        <end position="201"/>
    </location>
</feature>
<evidence type="ECO:0000313" key="3">
    <source>
        <dbReference type="EMBL" id="MDQ0183059.1"/>
    </source>
</evidence>
<gene>
    <name evidence="2" type="ORF">J2S90_004686</name>
    <name evidence="3" type="ORF">J2S93_004518</name>
</gene>
<dbReference type="AlphaFoldDB" id="A0AAW8DMX4"/>
<evidence type="ECO:0000256" key="1">
    <source>
        <dbReference type="SAM" id="Phobius"/>
    </source>
</evidence>
<evidence type="ECO:0000313" key="5">
    <source>
        <dbReference type="Proteomes" id="UP001242995"/>
    </source>
</evidence>
<feature type="transmembrane region" description="Helical" evidence="1">
    <location>
        <begin position="299"/>
        <end position="321"/>
    </location>
</feature>
<feature type="transmembrane region" description="Helical" evidence="1">
    <location>
        <begin position="271"/>
        <end position="292"/>
    </location>
</feature>
<proteinExistence type="predicted"/>
<dbReference type="Proteomes" id="UP001230951">
    <property type="component" value="Unassembled WGS sequence"/>
</dbReference>
<keyword evidence="1" id="KW-0472">Membrane</keyword>
<keyword evidence="1" id="KW-1133">Transmembrane helix</keyword>
<feature type="transmembrane region" description="Helical" evidence="1">
    <location>
        <begin position="369"/>
        <end position="387"/>
    </location>
</feature>
<dbReference type="RefSeq" id="WP_306964450.1">
    <property type="nucleotide sequence ID" value="NZ_JAUSRG010000025.1"/>
</dbReference>
<evidence type="ECO:0000313" key="4">
    <source>
        <dbReference type="Proteomes" id="UP001230951"/>
    </source>
</evidence>
<feature type="transmembrane region" description="Helical" evidence="1">
    <location>
        <begin position="95"/>
        <end position="118"/>
    </location>
</feature>
<reference evidence="2 4" key="1">
    <citation type="submission" date="2023-07" db="EMBL/GenBank/DDBJ databases">
        <title>Sorghum-associated microbial communities from plants grown in Nebraska, USA.</title>
        <authorList>
            <person name="Schachtman D."/>
        </authorList>
    </citation>
    <scope>NUCLEOTIDE SEQUENCE</scope>
    <source>
        <strain evidence="2">DS1006</strain>
        <strain evidence="3 4">DS1016</strain>
    </source>
</reference>
<comment type="caution">
    <text evidence="2">The sequence shown here is derived from an EMBL/GenBank/DDBJ whole genome shotgun (WGS) entry which is preliminary data.</text>
</comment>
<accession>A0AAW8DMX4</accession>
<name>A0AAW8DMX4_9MICC</name>
<sequence length="437" mass="46823">MAVLTVRRRAFFAPTVRSRNPVVYASIVLVSTLISLARLPGPAIGTLWAEDGGIFINDVLKDAGLRGIFAPYQGYLHVVPRGVAWLVVRLLPVDAWAIAVTVAACLIVGGVAALVFHCSSALSSNTWVRLGFAAVPVLVAASPEEALGNLANLHWYFLYLAPWLLLKRPRTWAEGVLLTVAALLVGLTEIQAAVFVPLFLYRLRDARLWGPRLALLVGVGAQVFTTLAFPRENPAAPPVNWLSVVYGWFADGPSAVMFGTAGQISRVVVRFGWVPVVLAGVLFLTATALILVRGGTRERVAAGAFLGGSVVIACAAVALNFRPFLDYAAFDDAGWNALHLGRYAVAPSMFLLALLPLLGEVLGRSARPAVLGVLAVLMLVYFFPVAVGREFGPIWADHLEQARAACRTPGAEPEQIVPIAPTDWSIKGVKLPCRILD</sequence>
<keyword evidence="4" id="KW-1185">Reference proteome</keyword>
<dbReference type="EMBL" id="JAUSRG010000025">
    <property type="protein sequence ID" value="MDP9907691.1"/>
    <property type="molecule type" value="Genomic_DNA"/>
</dbReference>
<organism evidence="2 5">
    <name type="scientific">Arthrobacter bambusae</name>
    <dbReference type="NCBI Taxonomy" id="1338426"/>
    <lineage>
        <taxon>Bacteria</taxon>
        <taxon>Bacillati</taxon>
        <taxon>Actinomycetota</taxon>
        <taxon>Actinomycetes</taxon>
        <taxon>Micrococcales</taxon>
        <taxon>Micrococcaceae</taxon>
        <taxon>Arthrobacter</taxon>
    </lineage>
</organism>
<feature type="transmembrane region" description="Helical" evidence="1">
    <location>
        <begin position="341"/>
        <end position="362"/>
    </location>
</feature>
<keyword evidence="1" id="KW-0812">Transmembrane</keyword>